<comment type="caution">
    <text evidence="7">The sequence shown here is derived from an EMBL/GenBank/DDBJ whole genome shotgun (WGS) entry which is preliminary data.</text>
</comment>
<feature type="non-terminal residue" evidence="7">
    <location>
        <position position="1"/>
    </location>
</feature>
<evidence type="ECO:0000313" key="8">
    <source>
        <dbReference type="Proteomes" id="UP001153365"/>
    </source>
</evidence>
<dbReference type="SUPFAM" id="SSF53720">
    <property type="entry name" value="ALDH-like"/>
    <property type="match status" value="1"/>
</dbReference>
<evidence type="ECO:0000256" key="1">
    <source>
        <dbReference type="ARBA" id="ARBA00009986"/>
    </source>
</evidence>
<keyword evidence="2 4" id="KW-0560">Oxidoreductase</keyword>
<reference evidence="7" key="1">
    <citation type="submission" date="2022-06" db="EMBL/GenBank/DDBJ databases">
        <authorList>
            <consortium name="SYNGENTA / RWTH Aachen University"/>
        </authorList>
    </citation>
    <scope>NUCLEOTIDE SEQUENCE</scope>
</reference>
<evidence type="ECO:0000256" key="2">
    <source>
        <dbReference type="ARBA" id="ARBA00023002"/>
    </source>
</evidence>
<evidence type="ECO:0000256" key="3">
    <source>
        <dbReference type="PROSITE-ProRule" id="PRU10007"/>
    </source>
</evidence>
<proteinExistence type="inferred from homology"/>
<dbReference type="InterPro" id="IPR015590">
    <property type="entry name" value="Aldehyde_DH_dom"/>
</dbReference>
<dbReference type="Gene3D" id="3.40.605.10">
    <property type="entry name" value="Aldehyde Dehydrogenase, Chain A, domain 1"/>
    <property type="match status" value="1"/>
</dbReference>
<keyword evidence="5" id="KW-0732">Signal</keyword>
<dbReference type="EMBL" id="CALTRL010005801">
    <property type="protein sequence ID" value="CAH7686572.1"/>
    <property type="molecule type" value="Genomic_DNA"/>
</dbReference>
<comment type="similarity">
    <text evidence="1 4">Belongs to the aldehyde dehydrogenase family.</text>
</comment>
<feature type="non-terminal residue" evidence="7">
    <location>
        <position position="202"/>
    </location>
</feature>
<feature type="signal peptide" evidence="5">
    <location>
        <begin position="1"/>
        <end position="23"/>
    </location>
</feature>
<dbReference type="GO" id="GO:0016620">
    <property type="term" value="F:oxidoreductase activity, acting on the aldehyde or oxo group of donors, NAD or NADP as acceptor"/>
    <property type="evidence" value="ECO:0007669"/>
    <property type="project" value="InterPro"/>
</dbReference>
<evidence type="ECO:0000259" key="6">
    <source>
        <dbReference type="Pfam" id="PF00171"/>
    </source>
</evidence>
<feature type="domain" description="Aldehyde dehydrogenase" evidence="6">
    <location>
        <begin position="8"/>
        <end position="202"/>
    </location>
</feature>
<dbReference type="InterPro" id="IPR016162">
    <property type="entry name" value="Ald_DH_N"/>
</dbReference>
<feature type="active site" evidence="3">
    <location>
        <position position="105"/>
    </location>
</feature>
<organism evidence="7 8">
    <name type="scientific">Phakopsora pachyrhizi</name>
    <name type="common">Asian soybean rust disease fungus</name>
    <dbReference type="NCBI Taxonomy" id="170000"/>
    <lineage>
        <taxon>Eukaryota</taxon>
        <taxon>Fungi</taxon>
        <taxon>Dikarya</taxon>
        <taxon>Basidiomycota</taxon>
        <taxon>Pucciniomycotina</taxon>
        <taxon>Pucciniomycetes</taxon>
        <taxon>Pucciniales</taxon>
        <taxon>Phakopsoraceae</taxon>
        <taxon>Phakopsora</taxon>
    </lineage>
</organism>
<dbReference type="InterPro" id="IPR016163">
    <property type="entry name" value="Ald_DH_C"/>
</dbReference>
<name>A0AAV0BIS9_PHAPC</name>
<dbReference type="InterPro" id="IPR029510">
    <property type="entry name" value="Ald_DH_CS_GLU"/>
</dbReference>
<dbReference type="Pfam" id="PF00171">
    <property type="entry name" value="Aldedh"/>
    <property type="match status" value="1"/>
</dbReference>
<dbReference type="PANTHER" id="PTHR11699">
    <property type="entry name" value="ALDEHYDE DEHYDROGENASE-RELATED"/>
    <property type="match status" value="1"/>
</dbReference>
<evidence type="ECO:0000313" key="7">
    <source>
        <dbReference type="EMBL" id="CAH7686572.1"/>
    </source>
</evidence>
<protein>
    <submittedName>
        <fullName evidence="7">Aldehyde/histidinol dehydrogenase</fullName>
    </submittedName>
</protein>
<dbReference type="InterPro" id="IPR016161">
    <property type="entry name" value="Ald_DH/histidinol_DH"/>
</dbReference>
<feature type="chain" id="PRO_5043908679" evidence="5">
    <location>
        <begin position="24"/>
        <end position="202"/>
    </location>
</feature>
<gene>
    <name evidence="7" type="ORF">PPACK8108_LOCUS21239</name>
</gene>
<evidence type="ECO:0000256" key="5">
    <source>
        <dbReference type="SAM" id="SignalP"/>
    </source>
</evidence>
<accession>A0AAV0BIS9</accession>
<keyword evidence="8" id="KW-1185">Reference proteome</keyword>
<dbReference type="Gene3D" id="3.40.309.10">
    <property type="entry name" value="Aldehyde Dehydrogenase, Chain A, domain 2"/>
    <property type="match status" value="1"/>
</dbReference>
<dbReference type="AlphaFoldDB" id="A0AAV0BIS9"/>
<dbReference type="PROSITE" id="PS00687">
    <property type="entry name" value="ALDEHYDE_DEHYDR_GLU"/>
    <property type="match status" value="1"/>
</dbReference>
<sequence length="202" mass="21855">GSFLSRQFPYLILVCLLIPSILAGNTVILKPSPQTPTAADQIQSVFLEAGLPPDVITVFQSGSWSLLERAIKSPMVKLINFTGLYQGGIAVQTAASKRIVPVFLELGGKDAAYVRADTYINWTADQLVDGSTFNLGQSCCSLERVYVHESIYEKLVETVKKVLAGYKLGNPFDPTTQIGPVISKASKKNIEAHIEEAIRAGA</sequence>
<evidence type="ECO:0000256" key="4">
    <source>
        <dbReference type="RuleBase" id="RU003345"/>
    </source>
</evidence>
<dbReference type="Proteomes" id="UP001153365">
    <property type="component" value="Unassembled WGS sequence"/>
</dbReference>